<proteinExistence type="predicted"/>
<evidence type="ECO:0000256" key="1">
    <source>
        <dbReference type="ARBA" id="ARBA00022801"/>
    </source>
</evidence>
<dbReference type="Proteomes" id="UP000307943">
    <property type="component" value="Unassembled WGS sequence"/>
</dbReference>
<dbReference type="AlphaFoldDB" id="A0A5C4T174"/>
<dbReference type="InterPro" id="IPR052043">
    <property type="entry name" value="PolySaccharide_Degr_Enz"/>
</dbReference>
<dbReference type="EMBL" id="VDCQ01000053">
    <property type="protein sequence ID" value="TNJ62801.1"/>
    <property type="molecule type" value="Genomic_DNA"/>
</dbReference>
<dbReference type="InterPro" id="IPR010905">
    <property type="entry name" value="Glyco_hydro_88"/>
</dbReference>
<keyword evidence="3" id="KW-1185">Reference proteome</keyword>
<dbReference type="InterPro" id="IPR008928">
    <property type="entry name" value="6-hairpin_glycosidase_sf"/>
</dbReference>
<evidence type="ECO:0000313" key="2">
    <source>
        <dbReference type="EMBL" id="TNJ62801.1"/>
    </source>
</evidence>
<evidence type="ECO:0008006" key="4">
    <source>
        <dbReference type="Google" id="ProtNLM"/>
    </source>
</evidence>
<keyword evidence="1" id="KW-0378">Hydrolase</keyword>
<evidence type="ECO:0000313" key="3">
    <source>
        <dbReference type="Proteomes" id="UP000307943"/>
    </source>
</evidence>
<dbReference type="SUPFAM" id="SSF48208">
    <property type="entry name" value="Six-hairpin glycosidases"/>
    <property type="match status" value="1"/>
</dbReference>
<dbReference type="GO" id="GO:0005975">
    <property type="term" value="P:carbohydrate metabolic process"/>
    <property type="evidence" value="ECO:0007669"/>
    <property type="project" value="InterPro"/>
</dbReference>
<dbReference type="Pfam" id="PF07470">
    <property type="entry name" value="Glyco_hydro_88"/>
    <property type="match status" value="1"/>
</dbReference>
<gene>
    <name evidence="2" type="ORF">FE784_28915</name>
</gene>
<accession>A0A5C4T174</accession>
<name>A0A5C4T174_9BACL</name>
<dbReference type="OrthoDB" id="258246at2"/>
<dbReference type="GO" id="GO:0016787">
    <property type="term" value="F:hydrolase activity"/>
    <property type="evidence" value="ECO:0007669"/>
    <property type="project" value="UniProtKB-KW"/>
</dbReference>
<dbReference type="PANTHER" id="PTHR33886:SF8">
    <property type="entry name" value="UNSATURATED RHAMNOGALACTURONAN HYDROLASE (EUROFUNG)"/>
    <property type="match status" value="1"/>
</dbReference>
<comment type="caution">
    <text evidence="2">The sequence shown here is derived from an EMBL/GenBank/DDBJ whole genome shotgun (WGS) entry which is preliminary data.</text>
</comment>
<dbReference type="PANTHER" id="PTHR33886">
    <property type="entry name" value="UNSATURATED RHAMNOGALACTURONAN HYDROLASE (EUROFUNG)"/>
    <property type="match status" value="1"/>
</dbReference>
<reference evidence="2 3" key="1">
    <citation type="submission" date="2019-05" db="EMBL/GenBank/DDBJ databases">
        <title>We sequenced the genome of Paenibacillus hemerocallicola KCTC 33185 for further insight into its adaptation and study the phylogeny of Paenibacillus.</title>
        <authorList>
            <person name="Narsing Rao M.P."/>
        </authorList>
    </citation>
    <scope>NUCLEOTIDE SEQUENCE [LARGE SCALE GENOMIC DNA]</scope>
    <source>
        <strain evidence="2 3">KCTC 33185</strain>
    </source>
</reference>
<protein>
    <recommendedName>
        <fullName evidence="4">Glucuronyl hydrolase</fullName>
    </recommendedName>
</protein>
<organism evidence="2 3">
    <name type="scientific">Paenibacillus hemerocallicola</name>
    <dbReference type="NCBI Taxonomy" id="1172614"/>
    <lineage>
        <taxon>Bacteria</taxon>
        <taxon>Bacillati</taxon>
        <taxon>Bacillota</taxon>
        <taxon>Bacilli</taxon>
        <taxon>Bacillales</taxon>
        <taxon>Paenibacillaceae</taxon>
        <taxon>Paenibacillus</taxon>
    </lineage>
</organism>
<dbReference type="InterPro" id="IPR012341">
    <property type="entry name" value="6hp_glycosidase-like_sf"/>
</dbReference>
<sequence length="503" mass="56181">MVVCLRLIIWRRSRKMRENDAIYEAAEIIAAPVLALPEQKRVPRGWSAVPIGVTGNELKLKWSGLSLQPFLDNPGMSARLRVSIAVEIREALRVEACLLDSGRRLGIFDIRYAYVFEPFELPLSLAQVKAAIQEGIGLNIVDAEAALWVFDDLAKDDARRFFTPHLMLAEEGGRTEQFRKRLLSLDSLQPFGWFEGCVLDGLYDMRPIAEPGHADQALSGHLRQYFDDEGKLRYEDLMGRPADGRFSGMESTLPVAVVAKRQPDHPVVDQLISYWDANLSAEKGTLSRESAITAEGAYTMGYPMAVIASKRQNEQLARMAVRQALVRRDKLTDGRDLYGIVRESGQREMRNWARSYTWYMLGLVRTWIQLRASRQYAELPGVREIEEEIKRISEVALSRREAGGLWSCFLGEPETGIETSGSAGIAAALALGARHGLLPQASFDIAREALQALERYLTPDGILAGVCQHNCGGLQLQRGGYRVLSQMGMGLMAQLYAAIHSER</sequence>
<dbReference type="Gene3D" id="1.50.10.10">
    <property type="match status" value="1"/>
</dbReference>